<reference evidence="2" key="1">
    <citation type="submission" date="2022-01" db="EMBL/GenBank/DDBJ databases">
        <authorList>
            <person name="Karlyshev A.V."/>
            <person name="Jaspars M."/>
        </authorList>
    </citation>
    <scope>NUCLEOTIDE SEQUENCE</scope>
    <source>
        <strain evidence="2">AGSA3-2</strain>
    </source>
</reference>
<comment type="caution">
    <text evidence="2">The sequence shown here is derived from an EMBL/GenBank/DDBJ whole genome shotgun (WGS) entry which is preliminary data.</text>
</comment>
<feature type="domain" description="Protein CR006 P-loop" evidence="1">
    <location>
        <begin position="386"/>
        <end position="718"/>
    </location>
</feature>
<sequence length="870" mass="96832">MALLNDILKWTESLPSWQRDACRRLFQKESGLIESDYDELYSLLKKEKGIEADDTLEPMPLVNEHLPTELAPGETVILAGLRDLENVNQIPNGHALSFSEDGMTVIYGGNGSGKSGYARVIKRACRARDQSEPIHPNANDPVVASMEPRGKFDVKVGGTLLEVEWSRDATPPDCLSSISVFDSKCARSYITTEQNVAYLPYGLDIVENLANQVLPRISEKLETEIKGIDVSKLPYEHLLGETEVGKAIKNLSAKSETDAITALGTLTGNDTNRIAELKATLKEQNPLAKAEETRRSAMRLKSYADKLSKPLIWVSVGAVEKLKKLAEEKVIAEDAEKAAADALRSGEELLEGTGDQAWKLLFEAARRYSTEAAYPQEIFPPSVEGDACPLCQESMPESAINRLKRFDRYIQDDVAKSADMARNMVETAKEKIETADLHIVADAALSDELKELDDSIHQIITAFQASIKTRRHAMLQCLVTNNWTDVPALVESPIARIRRLAAQQLRTYRRLVKASDQAKREEIEKELNELSARQDLSMSLKAIMELIGRMKRRSALEKCRSDLKTGSISNKSKKFATVAVTEELRKALNAEFHALGIGHIKAKLKERSSRGKMYHQLLLDLPVTRKIDEILSEGEQRAIALGAFFAELALANHSCGIVLDDPVSSLDHWRRRNVARRLVEESKKRQVVVFTHDTSFLGQLRDEIEAAAVPSSTSFLEWKDGSPGYVNEGLPWDHQGYKARINALEQAQSKLAKAWPPYPGETEITAMRHEYDRLRATLERIIQDVVFNGVVKRYRDWIKVDSLEKVVGFDHAEYEAIAKLHKRSCDVVTAHDPSSAKAAAVPTATDLGNDIVALKAIVDAVKARKKGAKT</sequence>
<dbReference type="CDD" id="cd00267">
    <property type="entry name" value="ABC_ATPase"/>
    <property type="match status" value="1"/>
</dbReference>
<dbReference type="Proteomes" id="UP001107961">
    <property type="component" value="Unassembled WGS sequence"/>
</dbReference>
<dbReference type="Gene3D" id="3.40.50.300">
    <property type="entry name" value="P-loop containing nucleotide triphosphate hydrolases"/>
    <property type="match status" value="2"/>
</dbReference>
<dbReference type="PANTHER" id="PTHR32182:SF0">
    <property type="entry name" value="DNA REPLICATION AND REPAIR PROTEIN RECF"/>
    <property type="match status" value="1"/>
</dbReference>
<keyword evidence="3" id="KW-1185">Reference proteome</keyword>
<proteinExistence type="predicted"/>
<protein>
    <submittedName>
        <fullName evidence="2">AAA family ATPase</fullName>
    </submittedName>
</protein>
<dbReference type="GO" id="GO:0000731">
    <property type="term" value="P:DNA synthesis involved in DNA repair"/>
    <property type="evidence" value="ECO:0007669"/>
    <property type="project" value="TreeGrafter"/>
</dbReference>
<evidence type="ECO:0000313" key="2">
    <source>
        <dbReference type="EMBL" id="MCE7509571.1"/>
    </source>
</evidence>
<dbReference type="InterPro" id="IPR026866">
    <property type="entry name" value="CR006_AAA"/>
</dbReference>
<dbReference type="RefSeq" id="WP_233925916.1">
    <property type="nucleotide sequence ID" value="NZ_JAJVKT010000015.1"/>
</dbReference>
<dbReference type="SUPFAM" id="SSF52540">
    <property type="entry name" value="P-loop containing nucleoside triphosphate hydrolases"/>
    <property type="match status" value="1"/>
</dbReference>
<dbReference type="EMBL" id="JAJVKT010000015">
    <property type="protein sequence ID" value="MCE7509571.1"/>
    <property type="molecule type" value="Genomic_DNA"/>
</dbReference>
<accession>A0A9Q3W6D5</accession>
<dbReference type="Pfam" id="PF13166">
    <property type="entry name" value="AAA_13"/>
    <property type="match status" value="1"/>
</dbReference>
<dbReference type="GO" id="GO:0006302">
    <property type="term" value="P:double-strand break repair"/>
    <property type="evidence" value="ECO:0007669"/>
    <property type="project" value="TreeGrafter"/>
</dbReference>
<name>A0A9Q3W6D5_9GAMM</name>
<dbReference type="AlphaFoldDB" id="A0A9Q3W6D5"/>
<organism evidence="2 3">
    <name type="scientific">Alloalcanivorax xenomutans</name>
    <dbReference type="NCBI Taxonomy" id="1094342"/>
    <lineage>
        <taxon>Bacteria</taxon>
        <taxon>Pseudomonadati</taxon>
        <taxon>Pseudomonadota</taxon>
        <taxon>Gammaproteobacteria</taxon>
        <taxon>Oceanospirillales</taxon>
        <taxon>Alcanivoracaceae</taxon>
        <taxon>Alloalcanivorax</taxon>
    </lineage>
</organism>
<gene>
    <name evidence="2" type="ORF">LZG35_13050</name>
</gene>
<evidence type="ECO:0000313" key="3">
    <source>
        <dbReference type="Proteomes" id="UP001107961"/>
    </source>
</evidence>
<evidence type="ECO:0000259" key="1">
    <source>
        <dbReference type="Pfam" id="PF13166"/>
    </source>
</evidence>
<dbReference type="PANTHER" id="PTHR32182">
    <property type="entry name" value="DNA REPLICATION AND REPAIR PROTEIN RECF"/>
    <property type="match status" value="1"/>
</dbReference>
<dbReference type="InterPro" id="IPR027417">
    <property type="entry name" value="P-loop_NTPase"/>
</dbReference>